<dbReference type="InParanoid" id="A0A804IQT1"/>
<protein>
    <submittedName>
        <fullName evidence="1">Uncharacterized protein</fullName>
    </submittedName>
</protein>
<reference evidence="1" key="1">
    <citation type="submission" date="2021-05" db="UniProtKB">
        <authorList>
            <consortium name="EnsemblPlants"/>
        </authorList>
    </citation>
    <scope>IDENTIFICATION</scope>
    <source>
        <strain evidence="1">subsp. malaccensis</strain>
    </source>
</reference>
<accession>A0A804IQT1</accession>
<dbReference type="Proteomes" id="UP000012960">
    <property type="component" value="Unplaced"/>
</dbReference>
<dbReference type="Gramene" id="Ma04_t17490.1">
    <property type="protein sequence ID" value="Ma04_p17490.1"/>
    <property type="gene ID" value="Ma04_g17490"/>
</dbReference>
<keyword evidence="2" id="KW-1185">Reference proteome</keyword>
<proteinExistence type="predicted"/>
<dbReference type="EnsemblPlants" id="Ma04_t17490.1">
    <property type="protein sequence ID" value="Ma04_p17490.1"/>
    <property type="gene ID" value="Ma04_g17490"/>
</dbReference>
<dbReference type="AlphaFoldDB" id="A0A804IQT1"/>
<name>A0A804IQT1_MUSAM</name>
<evidence type="ECO:0000313" key="1">
    <source>
        <dbReference type="EnsemblPlants" id="Ma04_p17490.1"/>
    </source>
</evidence>
<organism evidence="1 2">
    <name type="scientific">Musa acuminata subsp. malaccensis</name>
    <name type="common">Wild banana</name>
    <name type="synonym">Musa malaccensis</name>
    <dbReference type="NCBI Taxonomy" id="214687"/>
    <lineage>
        <taxon>Eukaryota</taxon>
        <taxon>Viridiplantae</taxon>
        <taxon>Streptophyta</taxon>
        <taxon>Embryophyta</taxon>
        <taxon>Tracheophyta</taxon>
        <taxon>Spermatophyta</taxon>
        <taxon>Magnoliopsida</taxon>
        <taxon>Liliopsida</taxon>
        <taxon>Zingiberales</taxon>
        <taxon>Musaceae</taxon>
        <taxon>Musa</taxon>
    </lineage>
</organism>
<evidence type="ECO:0000313" key="2">
    <source>
        <dbReference type="Proteomes" id="UP000012960"/>
    </source>
</evidence>
<sequence>MANPAMSWINFMISSDKHIKLIYKYIGSKISIHHLWSPIIQYQ</sequence>